<proteinExistence type="predicted"/>
<organism evidence="1 2">
    <name type="scientific">Macrosiphum euphorbiae</name>
    <name type="common">potato aphid</name>
    <dbReference type="NCBI Taxonomy" id="13131"/>
    <lineage>
        <taxon>Eukaryota</taxon>
        <taxon>Metazoa</taxon>
        <taxon>Ecdysozoa</taxon>
        <taxon>Arthropoda</taxon>
        <taxon>Hexapoda</taxon>
        <taxon>Insecta</taxon>
        <taxon>Pterygota</taxon>
        <taxon>Neoptera</taxon>
        <taxon>Paraneoptera</taxon>
        <taxon>Hemiptera</taxon>
        <taxon>Sternorrhyncha</taxon>
        <taxon>Aphidomorpha</taxon>
        <taxon>Aphidoidea</taxon>
        <taxon>Aphididae</taxon>
        <taxon>Macrosiphini</taxon>
        <taxon>Macrosiphum</taxon>
    </lineage>
</organism>
<evidence type="ECO:0000313" key="1">
    <source>
        <dbReference type="EMBL" id="CAI6371464.1"/>
    </source>
</evidence>
<accession>A0AAV0XS69</accession>
<evidence type="ECO:0000313" key="2">
    <source>
        <dbReference type="Proteomes" id="UP001160148"/>
    </source>
</evidence>
<dbReference type="AlphaFoldDB" id="A0AAV0XS69"/>
<keyword evidence="2" id="KW-1185">Reference proteome</keyword>
<gene>
    <name evidence="1" type="ORF">MEUPH1_LOCUS25464</name>
</gene>
<name>A0AAV0XS69_9HEMI</name>
<dbReference type="Proteomes" id="UP001160148">
    <property type="component" value="Unassembled WGS sequence"/>
</dbReference>
<protein>
    <submittedName>
        <fullName evidence="1">Uncharacterized protein</fullName>
    </submittedName>
</protein>
<sequence>MTHNQYLSRSTKRRRFLEEVEVIDLFKENPSSAPPETQPSTHQVNILEEHLDTSSHIIQVSDNNNSNFQVNDLDLEVLDTKPDSYNTSDEETVGINFFNNDAELILKSLAQWAVNFNITNMALSALLKNLKSHKCFNSFSVDARTILKCSNTNSTEILSLIN</sequence>
<comment type="caution">
    <text evidence="1">The sequence shown here is derived from an EMBL/GenBank/DDBJ whole genome shotgun (WGS) entry which is preliminary data.</text>
</comment>
<reference evidence="1 2" key="1">
    <citation type="submission" date="2023-01" db="EMBL/GenBank/DDBJ databases">
        <authorList>
            <person name="Whitehead M."/>
        </authorList>
    </citation>
    <scope>NUCLEOTIDE SEQUENCE [LARGE SCALE GENOMIC DNA]</scope>
</reference>
<dbReference type="EMBL" id="CARXXK010001004">
    <property type="protein sequence ID" value="CAI6371464.1"/>
    <property type="molecule type" value="Genomic_DNA"/>
</dbReference>